<sequence length="119" mass="12891">MPPPPKKKNPPQSLHGVLGTCRWEKRALDPACLVDFKRGRESSTEYEPVELVNVLVGNSLTFEGLNGSPGCSALARPEVSFNHCGIAPLGPAAEVTSDPCTNRRASSNSEIMSHTRTYR</sequence>
<dbReference type="AlphaFoldDB" id="A0A0J6F727"/>
<reference evidence="2 3" key="1">
    <citation type="submission" date="2007-06" db="EMBL/GenBank/DDBJ databases">
        <title>The Genome Sequence of Coccidioides posadasii RMSCC_3488.</title>
        <authorList>
            <consortium name="Coccidioides Genome Resources Consortium"/>
            <consortium name="The Broad Institute Genome Sequencing Platform"/>
            <person name="Henn M.R."/>
            <person name="Sykes S."/>
            <person name="Young S."/>
            <person name="Jaffe D."/>
            <person name="Berlin A."/>
            <person name="Alvarez P."/>
            <person name="Butler J."/>
            <person name="Gnerre S."/>
            <person name="Grabherr M."/>
            <person name="Mauceli E."/>
            <person name="Brockman W."/>
            <person name="Kodira C."/>
            <person name="Alvarado L."/>
            <person name="Zeng Q."/>
            <person name="Crawford M."/>
            <person name="Antoine C."/>
            <person name="Devon K."/>
            <person name="Galgiani J."/>
            <person name="Orsborn K."/>
            <person name="Lewis M.L."/>
            <person name="Nusbaum C."/>
            <person name="Galagan J."/>
            <person name="Birren B."/>
        </authorList>
    </citation>
    <scope>NUCLEOTIDE SEQUENCE [LARGE SCALE GENOMIC DNA]</scope>
    <source>
        <strain evidence="2 3">RMSCC 3488</strain>
    </source>
</reference>
<evidence type="ECO:0000313" key="3">
    <source>
        <dbReference type="Proteomes" id="UP000054567"/>
    </source>
</evidence>
<dbReference type="VEuPathDB" id="FungiDB:CPAG_01442"/>
<feature type="region of interest" description="Disordered" evidence="1">
    <location>
        <begin position="94"/>
        <end position="119"/>
    </location>
</feature>
<reference evidence="3" key="2">
    <citation type="journal article" date="2009" name="Genome Res.">
        <title>Comparative genomic analyses of the human fungal pathogens Coccidioides and their relatives.</title>
        <authorList>
            <person name="Sharpton T.J."/>
            <person name="Stajich J.E."/>
            <person name="Rounsley S.D."/>
            <person name="Gardner M.J."/>
            <person name="Wortman J.R."/>
            <person name="Jordar V.S."/>
            <person name="Maiti R."/>
            <person name="Kodira C.D."/>
            <person name="Neafsey D.E."/>
            <person name="Zeng Q."/>
            <person name="Hung C.-Y."/>
            <person name="McMahan C."/>
            <person name="Muszewska A."/>
            <person name="Grynberg M."/>
            <person name="Mandel M.A."/>
            <person name="Kellner E.M."/>
            <person name="Barker B.M."/>
            <person name="Galgiani J.N."/>
            <person name="Orbach M.J."/>
            <person name="Kirkland T.N."/>
            <person name="Cole G.T."/>
            <person name="Henn M.R."/>
            <person name="Birren B.W."/>
            <person name="Taylor J.W."/>
        </authorList>
    </citation>
    <scope>NUCLEOTIDE SEQUENCE [LARGE SCALE GENOMIC DNA]</scope>
    <source>
        <strain evidence="3">RMSCC 3488</strain>
    </source>
</reference>
<dbReference type="EMBL" id="DS268109">
    <property type="protein sequence ID" value="KMM65090.1"/>
    <property type="molecule type" value="Genomic_DNA"/>
</dbReference>
<accession>A0A0J6F727</accession>
<gene>
    <name evidence="2" type="ORF">CPAG_01442</name>
</gene>
<protein>
    <submittedName>
        <fullName evidence="2">Uncharacterized protein</fullName>
    </submittedName>
</protein>
<organism evidence="2 3">
    <name type="scientific">Coccidioides posadasii RMSCC 3488</name>
    <dbReference type="NCBI Taxonomy" id="454284"/>
    <lineage>
        <taxon>Eukaryota</taxon>
        <taxon>Fungi</taxon>
        <taxon>Dikarya</taxon>
        <taxon>Ascomycota</taxon>
        <taxon>Pezizomycotina</taxon>
        <taxon>Eurotiomycetes</taxon>
        <taxon>Eurotiomycetidae</taxon>
        <taxon>Onygenales</taxon>
        <taxon>Onygenaceae</taxon>
        <taxon>Coccidioides</taxon>
    </lineage>
</organism>
<reference evidence="3" key="3">
    <citation type="journal article" date="2010" name="Genome Res.">
        <title>Population genomic sequencing of Coccidioides fungi reveals recent hybridization and transposon control.</title>
        <authorList>
            <person name="Neafsey D.E."/>
            <person name="Barker B.M."/>
            <person name="Sharpton T.J."/>
            <person name="Stajich J.E."/>
            <person name="Park D.J."/>
            <person name="Whiston E."/>
            <person name="Hung C.-Y."/>
            <person name="McMahan C."/>
            <person name="White J."/>
            <person name="Sykes S."/>
            <person name="Heiman D."/>
            <person name="Young S."/>
            <person name="Zeng Q."/>
            <person name="Abouelleil A."/>
            <person name="Aftuck L."/>
            <person name="Bessette D."/>
            <person name="Brown A."/>
            <person name="FitzGerald M."/>
            <person name="Lui A."/>
            <person name="Macdonald J.P."/>
            <person name="Priest M."/>
            <person name="Orbach M.J."/>
            <person name="Galgiani J.N."/>
            <person name="Kirkland T.N."/>
            <person name="Cole G.T."/>
            <person name="Birren B.W."/>
            <person name="Henn M.R."/>
            <person name="Taylor J.W."/>
            <person name="Rounsley S.D."/>
        </authorList>
    </citation>
    <scope>NUCLEOTIDE SEQUENCE [LARGE SCALE GENOMIC DNA]</scope>
    <source>
        <strain evidence="3">RMSCC 3488</strain>
    </source>
</reference>
<dbReference type="Proteomes" id="UP000054567">
    <property type="component" value="Unassembled WGS sequence"/>
</dbReference>
<evidence type="ECO:0000313" key="2">
    <source>
        <dbReference type="EMBL" id="KMM65090.1"/>
    </source>
</evidence>
<evidence type="ECO:0000256" key="1">
    <source>
        <dbReference type="SAM" id="MobiDB-lite"/>
    </source>
</evidence>
<feature type="compositionally biased region" description="Polar residues" evidence="1">
    <location>
        <begin position="98"/>
        <end position="119"/>
    </location>
</feature>
<proteinExistence type="predicted"/>
<name>A0A0J6F727_COCPO</name>